<dbReference type="Pfam" id="PF04124">
    <property type="entry name" value="Dor1"/>
    <property type="match status" value="1"/>
</dbReference>
<dbReference type="HOGENOM" id="CLU_562842_0_0_1"/>
<evidence type="ECO:0000313" key="9">
    <source>
        <dbReference type="EMBL" id="EIM21613.1"/>
    </source>
</evidence>
<evidence type="ECO:0000256" key="3">
    <source>
        <dbReference type="ARBA" id="ARBA00020983"/>
    </source>
</evidence>
<dbReference type="GO" id="GO:0006891">
    <property type="term" value="P:intra-Golgi vesicle-mediated transport"/>
    <property type="evidence" value="ECO:0007669"/>
    <property type="project" value="TreeGrafter"/>
</dbReference>
<comment type="similarity">
    <text evidence="2">Belongs to the COG8 family.</text>
</comment>
<dbReference type="EMBL" id="JH668231">
    <property type="protein sequence ID" value="EIM21613.1"/>
    <property type="molecule type" value="Genomic_DNA"/>
</dbReference>
<dbReference type="InterPro" id="IPR016159">
    <property type="entry name" value="Cullin_repeat-like_dom_sf"/>
</dbReference>
<dbReference type="GO" id="GO:0017119">
    <property type="term" value="C:Golgi transport complex"/>
    <property type="evidence" value="ECO:0007669"/>
    <property type="project" value="InterPro"/>
</dbReference>
<dbReference type="RefSeq" id="XP_006958308.1">
    <property type="nucleotide sequence ID" value="XM_006958246.1"/>
</dbReference>
<dbReference type="eggNOG" id="KOG2069">
    <property type="taxonomic scope" value="Eukaryota"/>
</dbReference>
<feature type="non-terminal residue" evidence="9">
    <location>
        <position position="1"/>
    </location>
</feature>
<dbReference type="Proteomes" id="UP000005242">
    <property type="component" value="Unassembled WGS sequence"/>
</dbReference>
<keyword evidence="10" id="KW-1185">Reference proteome</keyword>
<keyword evidence="5" id="KW-0653">Protein transport</keyword>
<evidence type="ECO:0000256" key="1">
    <source>
        <dbReference type="ARBA" id="ARBA00004395"/>
    </source>
</evidence>
<dbReference type="KEGG" id="wse:WALSEDRAFT_57409"/>
<evidence type="ECO:0000256" key="5">
    <source>
        <dbReference type="ARBA" id="ARBA00022927"/>
    </source>
</evidence>
<dbReference type="InParanoid" id="I4YCC1"/>
<dbReference type="PANTHER" id="PTHR21311">
    <property type="entry name" value="CONSERVED OLIGOMERIC GOLGI COMPLEX COMPONENT 8"/>
    <property type="match status" value="1"/>
</dbReference>
<dbReference type="AlphaFoldDB" id="I4YCC1"/>
<keyword evidence="6" id="KW-0333">Golgi apparatus</keyword>
<dbReference type="GO" id="GO:0000139">
    <property type="term" value="C:Golgi membrane"/>
    <property type="evidence" value="ECO:0007669"/>
    <property type="project" value="UniProtKB-SubCell"/>
</dbReference>
<dbReference type="SUPFAM" id="SSF74788">
    <property type="entry name" value="Cullin repeat-like"/>
    <property type="match status" value="1"/>
</dbReference>
<dbReference type="PANTHER" id="PTHR21311:SF0">
    <property type="entry name" value="CONSERVED OLIGOMERIC GOLGI COMPLEX SUBUNIT 8"/>
    <property type="match status" value="1"/>
</dbReference>
<evidence type="ECO:0000256" key="8">
    <source>
        <dbReference type="ARBA" id="ARBA00031347"/>
    </source>
</evidence>
<gene>
    <name evidence="9" type="ORF">WALSEDRAFT_57409</name>
</gene>
<reference evidence="9 10" key="1">
    <citation type="journal article" date="2012" name="Fungal Genet. Biol.">
        <title>The genome of the xerotolerant mold Wallemia sebi reveals adaptations to osmotic stress and suggests cryptic sexual reproduction.</title>
        <authorList>
            <person name="Padamsee M."/>
            <person name="Kumar T.K.A."/>
            <person name="Riley R."/>
            <person name="Binder M."/>
            <person name="Boyd A."/>
            <person name="Calvo A.M."/>
            <person name="Furukawa K."/>
            <person name="Hesse C."/>
            <person name="Hohmann S."/>
            <person name="James T.Y."/>
            <person name="LaButti K."/>
            <person name="Lapidus A."/>
            <person name="Lindquist E."/>
            <person name="Lucas S."/>
            <person name="Miller K."/>
            <person name="Shantappa S."/>
            <person name="Grigoriev I.V."/>
            <person name="Hibbett D.S."/>
            <person name="McLaughlin D.J."/>
            <person name="Spatafora J.W."/>
            <person name="Aime M.C."/>
        </authorList>
    </citation>
    <scope>NUCLEOTIDE SEQUENCE [LARGE SCALE GENOMIC DNA]</scope>
    <source>
        <strain evidence="10">ATCC MYA-4683 / CBS 633.66</strain>
    </source>
</reference>
<keyword evidence="4" id="KW-0813">Transport</keyword>
<dbReference type="OMA" id="WETWPSS"/>
<sequence>MANDQLREVLNKPKILKNDLKDNNLTIRNNFEKDFKLFLTNKSAVDNILDSVDRLDVSLNISNDFDKFNNNSSNIKEKINSNLHLLNNYQDLDKLLNLNKELNLHLNNNNYKDFLHLLDSFKSITIETELSKKLSTDINSTKIKFKNKLLRNLKLDKRLNELNKQIKYLNLVFGIDYHQLSIIYLKSRLFYYVEYINNYNNNNIELLINNYFDFTRQFLLDLISQFQSIFTFNQTNILTFLPFIKHVFTILFNLINKNFNKIDNYLALSSISGTLTYINQSFSLIGLDISSFISTLIENSIINLLSISFTQSTGILTNKLQESLKSKTPLSNLLINDITQRKLLSNKHLNYKRLTQFSFEPPQDLTNHPLLANWLNSFINDLNSLRLFAPISIKYTLLKSLDDSLISIARIFSVLLIHNPINNQPADINLKSLYFSIYAFIYQILPYSRNALMKGIYDHDIIPPVNQELQSIIDRLVNWLDKFKL</sequence>
<comment type="subcellular location">
    <subcellularLocation>
        <location evidence="1">Golgi apparatus membrane</location>
        <topology evidence="1">Peripheral membrane protein</topology>
    </subcellularLocation>
</comment>
<evidence type="ECO:0000256" key="7">
    <source>
        <dbReference type="ARBA" id="ARBA00023136"/>
    </source>
</evidence>
<dbReference type="GeneID" id="18472910"/>
<dbReference type="STRING" id="671144.I4YCC1"/>
<accession>I4YCC1</accession>
<evidence type="ECO:0000313" key="10">
    <source>
        <dbReference type="Proteomes" id="UP000005242"/>
    </source>
</evidence>
<dbReference type="GO" id="GO:0015031">
    <property type="term" value="P:protein transport"/>
    <property type="evidence" value="ECO:0007669"/>
    <property type="project" value="UniProtKB-KW"/>
</dbReference>
<evidence type="ECO:0000256" key="2">
    <source>
        <dbReference type="ARBA" id="ARBA00006419"/>
    </source>
</evidence>
<evidence type="ECO:0000256" key="4">
    <source>
        <dbReference type="ARBA" id="ARBA00022448"/>
    </source>
</evidence>
<evidence type="ECO:0000256" key="6">
    <source>
        <dbReference type="ARBA" id="ARBA00023034"/>
    </source>
</evidence>
<keyword evidence="7" id="KW-0472">Membrane</keyword>
<protein>
    <recommendedName>
        <fullName evidence="3">Conserved oligomeric Golgi complex subunit 8</fullName>
    </recommendedName>
    <alternativeName>
        <fullName evidence="8">Component of oligomeric Golgi complex 8</fullName>
    </alternativeName>
</protein>
<proteinExistence type="inferred from homology"/>
<dbReference type="InterPro" id="IPR007255">
    <property type="entry name" value="COG8"/>
</dbReference>
<organism evidence="9 10">
    <name type="scientific">Wallemia mellicola (strain ATCC MYA-4683 / CBS 633.66)</name>
    <name type="common">Wallemia sebi (CBS 633.66)</name>
    <dbReference type="NCBI Taxonomy" id="671144"/>
    <lineage>
        <taxon>Eukaryota</taxon>
        <taxon>Fungi</taxon>
        <taxon>Dikarya</taxon>
        <taxon>Basidiomycota</taxon>
        <taxon>Wallemiomycotina</taxon>
        <taxon>Wallemiomycetes</taxon>
        <taxon>Wallemiales</taxon>
        <taxon>Wallemiaceae</taxon>
        <taxon>Wallemia</taxon>
    </lineage>
</organism>
<name>I4YCC1_WALMC</name>